<protein>
    <submittedName>
        <fullName evidence="3">Pimeloyl-ACP methyl ester carboxylesterase</fullName>
    </submittedName>
</protein>
<dbReference type="STRING" id="198312.SAMN02745193_01669"/>
<accession>A0A1M7SGK0</accession>
<proteinExistence type="predicted"/>
<gene>
    <name evidence="3" type="ORF">SAMN02745193_01669</name>
</gene>
<reference evidence="4" key="1">
    <citation type="submission" date="2016-12" db="EMBL/GenBank/DDBJ databases">
        <authorList>
            <person name="Varghese N."/>
            <person name="Submissions S."/>
        </authorList>
    </citation>
    <scope>NUCLEOTIDE SEQUENCE [LARGE SCALE GENOMIC DNA]</scope>
    <source>
        <strain evidence="4">DSM 11032</strain>
    </source>
</reference>
<keyword evidence="4" id="KW-1185">Reference proteome</keyword>
<dbReference type="InterPro" id="IPR029058">
    <property type="entry name" value="AB_hydrolase_fold"/>
</dbReference>
<dbReference type="PANTHER" id="PTHR43798:SF33">
    <property type="entry name" value="HYDROLASE, PUTATIVE (AFU_ORTHOLOGUE AFUA_2G14860)-RELATED"/>
    <property type="match status" value="1"/>
</dbReference>
<dbReference type="GO" id="GO:0016020">
    <property type="term" value="C:membrane"/>
    <property type="evidence" value="ECO:0007669"/>
    <property type="project" value="TreeGrafter"/>
</dbReference>
<name>A0A1M7SGK0_9SPHN</name>
<organism evidence="3 4">
    <name type="scientific">Erythrobacter sanguineus</name>
    <dbReference type="NCBI Taxonomy" id="198312"/>
    <lineage>
        <taxon>Bacteria</taxon>
        <taxon>Pseudomonadati</taxon>
        <taxon>Pseudomonadota</taxon>
        <taxon>Alphaproteobacteria</taxon>
        <taxon>Sphingomonadales</taxon>
        <taxon>Erythrobacteraceae</taxon>
        <taxon>Erythrobacter/Porphyrobacter group</taxon>
        <taxon>Erythrobacter</taxon>
    </lineage>
</organism>
<evidence type="ECO:0000313" key="4">
    <source>
        <dbReference type="Proteomes" id="UP000184391"/>
    </source>
</evidence>
<dbReference type="Proteomes" id="UP000184391">
    <property type="component" value="Unassembled WGS sequence"/>
</dbReference>
<dbReference type="AlphaFoldDB" id="A0A1M7SGK0"/>
<sequence>MRENRLRGMAQTMHDTGPTSQTFISQRLRLNYEDWGGRGKPPLVLVHGGRDHARSWDWTAKALREDYHVIAMDHRGHGDSDWVSDGVYSAADMVYDLAQLVHQLGVGPVRMVAHSMGGNVALRYAGAFPDMVTKLVAIEGLGPSPEWREKQRAVPYPERLAEWIGKKRKAAGRTPRKYESIEAAFARMIEENAYLTEEQARHLTVNGVNRNEDGTYSWKFDPHLNVWPVEDIGDEFVEALWGAITCPTLLLYGADSWASNPAKDGRIAHFKTAEVIEFEKAGHWLHHDQFDRFIATLRNFF</sequence>
<feature type="domain" description="AB hydrolase-1" evidence="2">
    <location>
        <begin position="41"/>
        <end position="288"/>
    </location>
</feature>
<evidence type="ECO:0000313" key="3">
    <source>
        <dbReference type="EMBL" id="SHN57594.1"/>
    </source>
</evidence>
<feature type="region of interest" description="Disordered" evidence="1">
    <location>
        <begin position="1"/>
        <end position="20"/>
    </location>
</feature>
<dbReference type="Gene3D" id="3.40.50.1820">
    <property type="entry name" value="alpha/beta hydrolase"/>
    <property type="match status" value="1"/>
</dbReference>
<dbReference type="InterPro" id="IPR050266">
    <property type="entry name" value="AB_hydrolase_sf"/>
</dbReference>
<dbReference type="InterPro" id="IPR000073">
    <property type="entry name" value="AB_hydrolase_1"/>
</dbReference>
<dbReference type="PANTHER" id="PTHR43798">
    <property type="entry name" value="MONOACYLGLYCEROL LIPASE"/>
    <property type="match status" value="1"/>
</dbReference>
<dbReference type="Pfam" id="PF00561">
    <property type="entry name" value="Abhydrolase_1"/>
    <property type="match status" value="1"/>
</dbReference>
<dbReference type="PRINTS" id="PR00111">
    <property type="entry name" value="ABHYDROLASE"/>
</dbReference>
<dbReference type="SUPFAM" id="SSF53474">
    <property type="entry name" value="alpha/beta-Hydrolases"/>
    <property type="match status" value="1"/>
</dbReference>
<evidence type="ECO:0000259" key="2">
    <source>
        <dbReference type="Pfam" id="PF00561"/>
    </source>
</evidence>
<evidence type="ECO:0000256" key="1">
    <source>
        <dbReference type="SAM" id="MobiDB-lite"/>
    </source>
</evidence>
<dbReference type="EMBL" id="FRDF01000008">
    <property type="protein sequence ID" value="SHN57594.1"/>
    <property type="molecule type" value="Genomic_DNA"/>
</dbReference>